<dbReference type="GO" id="GO:0005682">
    <property type="term" value="C:U5 snRNP"/>
    <property type="evidence" value="ECO:0007669"/>
    <property type="project" value="InterPro"/>
</dbReference>
<feature type="region of interest" description="Disordered" evidence="1">
    <location>
        <begin position="249"/>
        <end position="275"/>
    </location>
</feature>
<dbReference type="EMBL" id="MCGT01000007">
    <property type="protein sequence ID" value="ORX58276.1"/>
    <property type="molecule type" value="Genomic_DNA"/>
</dbReference>
<evidence type="ECO:0000313" key="3">
    <source>
        <dbReference type="Proteomes" id="UP000242146"/>
    </source>
</evidence>
<feature type="region of interest" description="Disordered" evidence="1">
    <location>
        <begin position="1"/>
        <end position="139"/>
    </location>
</feature>
<dbReference type="PANTHER" id="PTHR13138:SF3">
    <property type="entry name" value="CD2 ANTIGEN CYTOPLASMIC TAIL-BINDING PROTEIN 2"/>
    <property type="match status" value="1"/>
</dbReference>
<evidence type="ECO:0000256" key="1">
    <source>
        <dbReference type="SAM" id="MobiDB-lite"/>
    </source>
</evidence>
<dbReference type="Proteomes" id="UP000242146">
    <property type="component" value="Unassembled WGS sequence"/>
</dbReference>
<evidence type="ECO:0000313" key="2">
    <source>
        <dbReference type="EMBL" id="ORX58276.1"/>
    </source>
</evidence>
<proteinExistence type="predicted"/>
<feature type="compositionally biased region" description="Basic and acidic residues" evidence="1">
    <location>
        <begin position="9"/>
        <end position="18"/>
    </location>
</feature>
<dbReference type="OrthoDB" id="331341at2759"/>
<gene>
    <name evidence="2" type="ORF">DM01DRAFT_1333932</name>
</gene>
<organism evidence="2 3">
    <name type="scientific">Hesseltinella vesiculosa</name>
    <dbReference type="NCBI Taxonomy" id="101127"/>
    <lineage>
        <taxon>Eukaryota</taxon>
        <taxon>Fungi</taxon>
        <taxon>Fungi incertae sedis</taxon>
        <taxon>Mucoromycota</taxon>
        <taxon>Mucoromycotina</taxon>
        <taxon>Mucoromycetes</taxon>
        <taxon>Mucorales</taxon>
        <taxon>Cunninghamellaceae</taxon>
        <taxon>Hesseltinella</taxon>
    </lineage>
</organism>
<keyword evidence="3" id="KW-1185">Reference proteome</keyword>
<sequence length="325" mass="37266">MSGYKRTKTSFDHIDERKHSKRSRRSPSDSPAGFEDDEDDLDFAKQRRGAVKDVYASDDEEVGFSSESEREEVESDDKAKNNDEDDDMDMFAEQDASTNNHAGGKKNKRLGMDEIEGQDLASRDVESDEDDNEEKTRISAFNMRQELEEGSFDQQGNFIRNAKDPQAHHDQWLQGISKKEMAVAKEAQRKRHEQEESREAQRQAALPQTQADGYLALLDYLLPGESVREALTKMGEGQKKIPLWKQKLLAKKNKNKTPSASEPELSPEEAAQRQRNVEAITEFADQLMALGHYNVYEDTYEQMVRYLRAKEFVEPTWIPASAHRK</sequence>
<feature type="region of interest" description="Disordered" evidence="1">
    <location>
        <begin position="181"/>
        <end position="208"/>
    </location>
</feature>
<accession>A0A1X2GPK2</accession>
<dbReference type="STRING" id="101127.A0A1X2GPK2"/>
<feature type="compositionally biased region" description="Acidic residues" evidence="1">
    <location>
        <begin position="83"/>
        <end position="92"/>
    </location>
</feature>
<reference evidence="2 3" key="1">
    <citation type="submission" date="2016-07" db="EMBL/GenBank/DDBJ databases">
        <title>Pervasive Adenine N6-methylation of Active Genes in Fungi.</title>
        <authorList>
            <consortium name="DOE Joint Genome Institute"/>
            <person name="Mondo S.J."/>
            <person name="Dannebaum R.O."/>
            <person name="Kuo R.C."/>
            <person name="Labutti K."/>
            <person name="Haridas S."/>
            <person name="Kuo A."/>
            <person name="Salamov A."/>
            <person name="Ahrendt S.R."/>
            <person name="Lipzen A."/>
            <person name="Sullivan W."/>
            <person name="Andreopoulos W.B."/>
            <person name="Clum A."/>
            <person name="Lindquist E."/>
            <person name="Daum C."/>
            <person name="Ramamoorthy G.K."/>
            <person name="Gryganskyi A."/>
            <person name="Culley D."/>
            <person name="Magnuson J.K."/>
            <person name="James T.Y."/>
            <person name="O'Malley M.A."/>
            <person name="Stajich J.E."/>
            <person name="Spatafora J.W."/>
            <person name="Visel A."/>
            <person name="Grigoriev I.V."/>
        </authorList>
    </citation>
    <scope>NUCLEOTIDE SEQUENCE [LARGE SCALE GENOMIC DNA]</scope>
    <source>
        <strain evidence="2 3">NRRL 3301</strain>
    </source>
</reference>
<dbReference type="AlphaFoldDB" id="A0A1X2GPK2"/>
<comment type="caution">
    <text evidence="2">The sequence shown here is derived from an EMBL/GenBank/DDBJ whole genome shotgun (WGS) entry which is preliminary data.</text>
</comment>
<dbReference type="PANTHER" id="PTHR13138">
    <property type="entry name" value="PROTEIN LIN1"/>
    <property type="match status" value="1"/>
</dbReference>
<dbReference type="InterPro" id="IPR039905">
    <property type="entry name" value="CD2BP2/Lin1"/>
</dbReference>
<protein>
    <recommendedName>
        <fullName evidence="4">GYF domain-containing protein</fullName>
    </recommendedName>
</protein>
<name>A0A1X2GPK2_9FUNG</name>
<feature type="compositionally biased region" description="Basic and acidic residues" evidence="1">
    <location>
        <begin position="181"/>
        <end position="201"/>
    </location>
</feature>
<evidence type="ECO:0008006" key="4">
    <source>
        <dbReference type="Google" id="ProtNLM"/>
    </source>
</evidence>